<dbReference type="SUPFAM" id="SSF52833">
    <property type="entry name" value="Thioredoxin-like"/>
    <property type="match status" value="1"/>
</dbReference>
<dbReference type="Gene3D" id="3.40.30.10">
    <property type="entry name" value="Glutaredoxin"/>
    <property type="match status" value="1"/>
</dbReference>
<dbReference type="InterPro" id="IPR036249">
    <property type="entry name" value="Thioredoxin-like_sf"/>
</dbReference>
<dbReference type="RefSeq" id="WP_174410560.1">
    <property type="nucleotide sequence ID" value="NZ_BLVP01000010.1"/>
</dbReference>
<dbReference type="AlphaFoldDB" id="A0A7J0BW61"/>
<proteinExistence type="predicted"/>
<comment type="caution">
    <text evidence="1">The sequence shown here is derived from an EMBL/GenBank/DDBJ whole genome shotgun (WGS) entry which is preliminary data.</text>
</comment>
<dbReference type="Proteomes" id="UP000503820">
    <property type="component" value="Unassembled WGS sequence"/>
</dbReference>
<accession>A0A7J0BW61</accession>
<reference evidence="1 2" key="1">
    <citation type="submission" date="2020-05" db="EMBL/GenBank/DDBJ databases">
        <title>Draft genome sequence of Desulfovibrio psychrotolerans JS1T.</title>
        <authorList>
            <person name="Ueno A."/>
            <person name="Tamazawa S."/>
            <person name="Tamamura S."/>
            <person name="Murakami T."/>
            <person name="Kiyama T."/>
            <person name="Inomata H."/>
            <person name="Amano Y."/>
            <person name="Miyakawa K."/>
            <person name="Tamaki H."/>
            <person name="Naganuma T."/>
            <person name="Kaneko K."/>
        </authorList>
    </citation>
    <scope>NUCLEOTIDE SEQUENCE [LARGE SCALE GENOMIC DNA]</scope>
    <source>
        <strain evidence="1 2">JS1</strain>
    </source>
</reference>
<evidence type="ECO:0000313" key="2">
    <source>
        <dbReference type="Proteomes" id="UP000503820"/>
    </source>
</evidence>
<dbReference type="EMBL" id="BLVP01000010">
    <property type="protein sequence ID" value="GFM37947.1"/>
    <property type="molecule type" value="Genomic_DNA"/>
</dbReference>
<name>A0A7J0BW61_9BACT</name>
<sequence>MLTTYSPTEFARLLRQETRPVLAGCIESDALHQEQMEVLRKVAETFRHKFTVCLMDPEYYSEFSRTYAIAGTPSYILFYLGEEKTRFLGYADALNLMNIMLVDDYSELDQLDPEHGQLNSMVNPVPCLSDRLRFWKRQ</sequence>
<gene>
    <name evidence="1" type="ORF">DSM19430T_26310</name>
</gene>
<organism evidence="1 2">
    <name type="scientific">Desulfovibrio psychrotolerans</name>
    <dbReference type="NCBI Taxonomy" id="415242"/>
    <lineage>
        <taxon>Bacteria</taxon>
        <taxon>Pseudomonadati</taxon>
        <taxon>Thermodesulfobacteriota</taxon>
        <taxon>Desulfovibrionia</taxon>
        <taxon>Desulfovibrionales</taxon>
        <taxon>Desulfovibrionaceae</taxon>
        <taxon>Desulfovibrio</taxon>
    </lineage>
</organism>
<keyword evidence="2" id="KW-1185">Reference proteome</keyword>
<evidence type="ECO:0000313" key="1">
    <source>
        <dbReference type="EMBL" id="GFM37947.1"/>
    </source>
</evidence>
<protein>
    <submittedName>
        <fullName evidence="1">Uncharacterized protein</fullName>
    </submittedName>
</protein>